<keyword evidence="2" id="KW-1185">Reference proteome</keyword>
<evidence type="ECO:0000313" key="1">
    <source>
        <dbReference type="EMBL" id="OCL06875.1"/>
    </source>
</evidence>
<dbReference type="Proteomes" id="UP000250140">
    <property type="component" value="Unassembled WGS sequence"/>
</dbReference>
<evidence type="ECO:0000313" key="2">
    <source>
        <dbReference type="Proteomes" id="UP000250140"/>
    </source>
</evidence>
<name>A0A8E2JRE8_9PEZI</name>
<sequence length="154" mass="17569">MLGVAVLPCQIFLKETIIGSARYSSEKAIQSFERWWVRFGGICRKMDMIRLVRQEYRHTRCWLHNEGCEDWALGPVLASSSGIDRTAEGFRVDKMLYFREAPCFSLHDQIYDLAGRHLARNPILWTGAFATQATSLVAASNPQQPVPRTRIPRG</sequence>
<proteinExistence type="predicted"/>
<dbReference type="EMBL" id="KV749962">
    <property type="protein sequence ID" value="OCL06875.1"/>
    <property type="molecule type" value="Genomic_DNA"/>
</dbReference>
<reference evidence="1 2" key="1">
    <citation type="journal article" date="2016" name="Nat. Commun.">
        <title>Ectomycorrhizal ecology is imprinted in the genome of the dominant symbiotic fungus Cenococcum geophilum.</title>
        <authorList>
            <consortium name="DOE Joint Genome Institute"/>
            <person name="Peter M."/>
            <person name="Kohler A."/>
            <person name="Ohm R.A."/>
            <person name="Kuo A."/>
            <person name="Krutzmann J."/>
            <person name="Morin E."/>
            <person name="Arend M."/>
            <person name="Barry K.W."/>
            <person name="Binder M."/>
            <person name="Choi C."/>
            <person name="Clum A."/>
            <person name="Copeland A."/>
            <person name="Grisel N."/>
            <person name="Haridas S."/>
            <person name="Kipfer T."/>
            <person name="LaButti K."/>
            <person name="Lindquist E."/>
            <person name="Lipzen A."/>
            <person name="Maire R."/>
            <person name="Meier B."/>
            <person name="Mihaltcheva S."/>
            <person name="Molinier V."/>
            <person name="Murat C."/>
            <person name="Poggeler S."/>
            <person name="Quandt C.A."/>
            <person name="Sperisen C."/>
            <person name="Tritt A."/>
            <person name="Tisserant E."/>
            <person name="Crous P.W."/>
            <person name="Henrissat B."/>
            <person name="Nehls U."/>
            <person name="Egli S."/>
            <person name="Spatafora J.W."/>
            <person name="Grigoriev I.V."/>
            <person name="Martin F.M."/>
        </authorList>
    </citation>
    <scope>NUCLEOTIDE SEQUENCE [LARGE SCALE GENOMIC DNA]</scope>
    <source>
        <strain evidence="1 2">CBS 207.34</strain>
    </source>
</reference>
<dbReference type="AlphaFoldDB" id="A0A8E2JRE8"/>
<protein>
    <submittedName>
        <fullName evidence="1">Uncharacterized protein</fullName>
    </submittedName>
</protein>
<accession>A0A8E2JRE8</accession>
<gene>
    <name evidence="1" type="ORF">AOQ84DRAFT_68296</name>
</gene>
<organism evidence="1 2">
    <name type="scientific">Glonium stellatum</name>
    <dbReference type="NCBI Taxonomy" id="574774"/>
    <lineage>
        <taxon>Eukaryota</taxon>
        <taxon>Fungi</taxon>
        <taxon>Dikarya</taxon>
        <taxon>Ascomycota</taxon>
        <taxon>Pezizomycotina</taxon>
        <taxon>Dothideomycetes</taxon>
        <taxon>Pleosporomycetidae</taxon>
        <taxon>Gloniales</taxon>
        <taxon>Gloniaceae</taxon>
        <taxon>Glonium</taxon>
    </lineage>
</organism>